<dbReference type="InterPro" id="IPR046675">
    <property type="entry name" value="DUF6545"/>
</dbReference>
<dbReference type="RefSeq" id="WP_184579777.1">
    <property type="nucleotide sequence ID" value="NZ_JACHJL010000031.1"/>
</dbReference>
<feature type="region of interest" description="Disordered" evidence="1">
    <location>
        <begin position="415"/>
        <end position="437"/>
    </location>
</feature>
<feature type="transmembrane region" description="Helical" evidence="2">
    <location>
        <begin position="232"/>
        <end position="254"/>
    </location>
</feature>
<protein>
    <recommendedName>
        <fullName evidence="3">DUF6545 domain-containing protein</fullName>
    </recommendedName>
</protein>
<feature type="transmembrane region" description="Helical" evidence="2">
    <location>
        <begin position="149"/>
        <end position="171"/>
    </location>
</feature>
<reference evidence="4 5" key="1">
    <citation type="submission" date="2020-08" db="EMBL/GenBank/DDBJ databases">
        <title>Genomic Encyclopedia of Type Strains, Phase III (KMG-III): the genomes of soil and plant-associated and newly described type strains.</title>
        <authorList>
            <person name="Whitman W."/>
        </authorList>
    </citation>
    <scope>NUCLEOTIDE SEQUENCE [LARGE SCALE GENOMIC DNA]</scope>
    <source>
        <strain evidence="4 5">CECT 8305</strain>
    </source>
</reference>
<dbReference type="Proteomes" id="UP000588098">
    <property type="component" value="Unassembled WGS sequence"/>
</dbReference>
<feature type="transmembrane region" description="Helical" evidence="2">
    <location>
        <begin position="183"/>
        <end position="204"/>
    </location>
</feature>
<dbReference type="AlphaFoldDB" id="A0A7W9QGU2"/>
<evidence type="ECO:0000256" key="1">
    <source>
        <dbReference type="SAM" id="MobiDB-lite"/>
    </source>
</evidence>
<name>A0A7W9QGU2_9ACTN</name>
<sequence>MLDLVASVIVALLVGQVLWRLPSALRRPGGQRSLVGVFAAFAGAWWMRSDAGRTAVDRLGVTDLATLCKHLLTIAGVCVLMTYVTAVYAEASGSAEARHVRIAVAVRRVAVRASLAAVAVITGVFFWVLNRAHPVAQSPYFMTRHAGEVGLALYMGLFYLYVAAAALVCGYQWGSAARRAERWPLRAGLALMGGGMGLAVLYAATRAGYGVMITVREVSPSFVTAQEAVTDAMLHSAFIVWLLGVIAPAASALASRWRARRTVLAVYPLWRELALAVPDVVAYPPATLPGGRVGRWAGSVRDLTRTAPRLLLERYLTEINDAVRTLSHYAPPGLSARTTAYATRCGHTGEMARAVASAYWGRCALLALADGVPPQRAPVDAPPSADDGFEAFVARMPLVQAAYRRVNEQVARHLLSVNDAEPPRPDGGPPIPADRTP</sequence>
<evidence type="ECO:0000256" key="2">
    <source>
        <dbReference type="SAM" id="Phobius"/>
    </source>
</evidence>
<dbReference type="Pfam" id="PF20182">
    <property type="entry name" value="DUF6545"/>
    <property type="match status" value="1"/>
</dbReference>
<accession>A0A7W9QGU2</accession>
<proteinExistence type="predicted"/>
<feature type="transmembrane region" description="Helical" evidence="2">
    <location>
        <begin position="109"/>
        <end position="129"/>
    </location>
</feature>
<keyword evidence="2" id="KW-1133">Transmembrane helix</keyword>
<feature type="domain" description="DUF6545" evidence="3">
    <location>
        <begin position="256"/>
        <end position="404"/>
    </location>
</feature>
<dbReference type="InterPro" id="IPR050039">
    <property type="entry name" value="MAB_1171c-like"/>
</dbReference>
<evidence type="ECO:0000313" key="5">
    <source>
        <dbReference type="Proteomes" id="UP000588098"/>
    </source>
</evidence>
<keyword evidence="2" id="KW-0472">Membrane</keyword>
<evidence type="ECO:0000259" key="3">
    <source>
        <dbReference type="Pfam" id="PF20182"/>
    </source>
</evidence>
<evidence type="ECO:0000313" key="4">
    <source>
        <dbReference type="EMBL" id="MBB5939998.1"/>
    </source>
</evidence>
<gene>
    <name evidence="4" type="ORF">FHS42_007096</name>
</gene>
<organism evidence="4 5">
    <name type="scientific">Streptomyces zagrosensis</name>
    <dbReference type="NCBI Taxonomy" id="1042984"/>
    <lineage>
        <taxon>Bacteria</taxon>
        <taxon>Bacillati</taxon>
        <taxon>Actinomycetota</taxon>
        <taxon>Actinomycetes</taxon>
        <taxon>Kitasatosporales</taxon>
        <taxon>Streptomycetaceae</taxon>
        <taxon>Streptomyces</taxon>
    </lineage>
</organism>
<keyword evidence="2" id="KW-0812">Transmembrane</keyword>
<feature type="transmembrane region" description="Helical" evidence="2">
    <location>
        <begin position="71"/>
        <end position="89"/>
    </location>
</feature>
<comment type="caution">
    <text evidence="4">The sequence shown here is derived from an EMBL/GenBank/DDBJ whole genome shotgun (WGS) entry which is preliminary data.</text>
</comment>
<feature type="compositionally biased region" description="Pro residues" evidence="1">
    <location>
        <begin position="425"/>
        <end position="437"/>
    </location>
</feature>
<dbReference type="NCBIfam" id="NF042915">
    <property type="entry name" value="MAB_1171c_fam"/>
    <property type="match status" value="1"/>
</dbReference>
<dbReference type="EMBL" id="JACHJL010000031">
    <property type="protein sequence ID" value="MBB5939998.1"/>
    <property type="molecule type" value="Genomic_DNA"/>
</dbReference>
<keyword evidence="5" id="KW-1185">Reference proteome</keyword>